<dbReference type="Proteomes" id="UP000824469">
    <property type="component" value="Unassembled WGS sequence"/>
</dbReference>
<dbReference type="AlphaFoldDB" id="A0AA38LEB6"/>
<dbReference type="EMBL" id="JAHRHJ020000003">
    <property type="protein sequence ID" value="KAH9321484.1"/>
    <property type="molecule type" value="Genomic_DNA"/>
</dbReference>
<evidence type="ECO:0000313" key="2">
    <source>
        <dbReference type="Proteomes" id="UP000824469"/>
    </source>
</evidence>
<reference evidence="1 2" key="1">
    <citation type="journal article" date="2021" name="Nat. Plants">
        <title>The Taxus genome provides insights into paclitaxel biosynthesis.</title>
        <authorList>
            <person name="Xiong X."/>
            <person name="Gou J."/>
            <person name="Liao Q."/>
            <person name="Li Y."/>
            <person name="Zhou Q."/>
            <person name="Bi G."/>
            <person name="Li C."/>
            <person name="Du R."/>
            <person name="Wang X."/>
            <person name="Sun T."/>
            <person name="Guo L."/>
            <person name="Liang H."/>
            <person name="Lu P."/>
            <person name="Wu Y."/>
            <person name="Zhang Z."/>
            <person name="Ro D.K."/>
            <person name="Shang Y."/>
            <person name="Huang S."/>
            <person name="Yan J."/>
        </authorList>
    </citation>
    <scope>NUCLEOTIDE SEQUENCE [LARGE SCALE GENOMIC DNA]</scope>
    <source>
        <strain evidence="1">Ta-2019</strain>
    </source>
</reference>
<feature type="non-terminal residue" evidence="1">
    <location>
        <position position="1"/>
    </location>
</feature>
<protein>
    <submittedName>
        <fullName evidence="1">Uncharacterized protein</fullName>
    </submittedName>
</protein>
<keyword evidence="2" id="KW-1185">Reference proteome</keyword>
<comment type="caution">
    <text evidence="1">The sequence shown here is derived from an EMBL/GenBank/DDBJ whole genome shotgun (WGS) entry which is preliminary data.</text>
</comment>
<accession>A0AA38LEB6</accession>
<organism evidence="1 2">
    <name type="scientific">Taxus chinensis</name>
    <name type="common">Chinese yew</name>
    <name type="synonym">Taxus wallichiana var. chinensis</name>
    <dbReference type="NCBI Taxonomy" id="29808"/>
    <lineage>
        <taxon>Eukaryota</taxon>
        <taxon>Viridiplantae</taxon>
        <taxon>Streptophyta</taxon>
        <taxon>Embryophyta</taxon>
        <taxon>Tracheophyta</taxon>
        <taxon>Spermatophyta</taxon>
        <taxon>Pinopsida</taxon>
        <taxon>Pinidae</taxon>
        <taxon>Conifers II</taxon>
        <taxon>Cupressales</taxon>
        <taxon>Taxaceae</taxon>
        <taxon>Taxus</taxon>
    </lineage>
</organism>
<sequence length="66" mass="7105">GAYANGYSYSKNLISAVVVKPGKSNSGPDHLSRIESGEDAQAIEDIMPNAQLYTLQCTPSELEDIF</sequence>
<feature type="non-terminal residue" evidence="1">
    <location>
        <position position="66"/>
    </location>
</feature>
<proteinExistence type="predicted"/>
<gene>
    <name evidence="1" type="ORF">KI387_016123</name>
</gene>
<name>A0AA38LEB6_TAXCH</name>
<evidence type="ECO:0000313" key="1">
    <source>
        <dbReference type="EMBL" id="KAH9321484.1"/>
    </source>
</evidence>